<reference evidence="2 3" key="1">
    <citation type="submission" date="2016-10" db="EMBL/GenBank/DDBJ databases">
        <authorList>
            <person name="de Groot N.N."/>
        </authorList>
    </citation>
    <scope>NUCLEOTIDE SEQUENCE [LARGE SCALE GENOMIC DNA]</scope>
    <source>
        <strain evidence="2 3">S137</strain>
    </source>
</reference>
<accession>A0A1H0UDQ7</accession>
<organism evidence="2 3">
    <name type="scientific">Selenomonas ruminantium</name>
    <dbReference type="NCBI Taxonomy" id="971"/>
    <lineage>
        <taxon>Bacteria</taxon>
        <taxon>Bacillati</taxon>
        <taxon>Bacillota</taxon>
        <taxon>Negativicutes</taxon>
        <taxon>Selenomonadales</taxon>
        <taxon>Selenomonadaceae</taxon>
        <taxon>Selenomonas</taxon>
    </lineage>
</organism>
<dbReference type="InterPro" id="IPR025503">
    <property type="entry name" value="DUF4391"/>
</dbReference>
<keyword evidence="1" id="KW-0175">Coiled coil</keyword>
<feature type="coiled-coil region" evidence="1">
    <location>
        <begin position="187"/>
        <end position="237"/>
    </location>
</feature>
<dbReference type="Pfam" id="PF14335">
    <property type="entry name" value="DUF4391"/>
    <property type="match status" value="1"/>
</dbReference>
<evidence type="ECO:0000256" key="1">
    <source>
        <dbReference type="SAM" id="Coils"/>
    </source>
</evidence>
<evidence type="ECO:0008006" key="4">
    <source>
        <dbReference type="Google" id="ProtNLM"/>
    </source>
</evidence>
<evidence type="ECO:0000313" key="3">
    <source>
        <dbReference type="Proteomes" id="UP000182412"/>
    </source>
</evidence>
<dbReference type="OrthoDB" id="9805811at2"/>
<dbReference type="AlphaFoldDB" id="A0A1H0UDQ7"/>
<dbReference type="Proteomes" id="UP000182412">
    <property type="component" value="Unassembled WGS sequence"/>
</dbReference>
<proteinExistence type="predicted"/>
<dbReference type="EMBL" id="FNJQ01000031">
    <property type="protein sequence ID" value="SDP64367.1"/>
    <property type="molecule type" value="Genomic_DNA"/>
</dbReference>
<name>A0A1H0UDQ7_SELRU</name>
<sequence>MSIYEIMELPTAARIDRVVPKKQFYDNGELSSADKKLFDHVEKIYWRYALKTENSFIQPYRDEEKDYPEIEVLEVNLRAEKQLKRLAEVIIHAIPYPMLLFFILGDKRRLYMGKLRQSQADSERMTLVATEDTDWRSEDDDFWPEMSLRKMPGANFCQLYESWFDAISKSHLAAMSVDTEAMSGDEAREKLQRIMAIEQEMNKLRKQMKAESQFNRKMELNTRLQKMKREMKKITTQGSREQ</sequence>
<dbReference type="RefSeq" id="WP_074573165.1">
    <property type="nucleotide sequence ID" value="NZ_FNJQ01000031.1"/>
</dbReference>
<evidence type="ECO:0000313" key="2">
    <source>
        <dbReference type="EMBL" id="SDP64367.1"/>
    </source>
</evidence>
<gene>
    <name evidence="2" type="ORF">SAMN05216366_13127</name>
</gene>
<protein>
    <recommendedName>
        <fullName evidence="4">DUF4391 domain-containing protein</fullName>
    </recommendedName>
</protein>